<sequence>MPPPPPPAPSNPYLSTVLNAPAPPSQHPPVSATQQSAQARGKDYARPSALDENFEARQQREAAGRILDSVEMLLWWSASREESIAQTRHYFENVVRGIEDREGGVVWREEWEVEDGDKERGGMGVGSASPRSVKGKERERRRVGFGVK</sequence>
<organism evidence="2 3">
    <name type="scientific">Ampelomyces quisqualis</name>
    <name type="common">Powdery mildew agent</name>
    <dbReference type="NCBI Taxonomy" id="50730"/>
    <lineage>
        <taxon>Eukaryota</taxon>
        <taxon>Fungi</taxon>
        <taxon>Dikarya</taxon>
        <taxon>Ascomycota</taxon>
        <taxon>Pezizomycotina</taxon>
        <taxon>Dothideomycetes</taxon>
        <taxon>Pleosporomycetidae</taxon>
        <taxon>Pleosporales</taxon>
        <taxon>Pleosporineae</taxon>
        <taxon>Phaeosphaeriaceae</taxon>
        <taxon>Ampelomyces</taxon>
    </lineage>
</organism>
<evidence type="ECO:0000313" key="3">
    <source>
        <dbReference type="Proteomes" id="UP000800096"/>
    </source>
</evidence>
<dbReference type="OrthoDB" id="5372011at2759"/>
<reference evidence="2" key="1">
    <citation type="journal article" date="2020" name="Stud. Mycol.">
        <title>101 Dothideomycetes genomes: a test case for predicting lifestyles and emergence of pathogens.</title>
        <authorList>
            <person name="Haridas S."/>
            <person name="Albert R."/>
            <person name="Binder M."/>
            <person name="Bloem J."/>
            <person name="Labutti K."/>
            <person name="Salamov A."/>
            <person name="Andreopoulos B."/>
            <person name="Baker S."/>
            <person name="Barry K."/>
            <person name="Bills G."/>
            <person name="Bluhm B."/>
            <person name="Cannon C."/>
            <person name="Castanera R."/>
            <person name="Culley D."/>
            <person name="Daum C."/>
            <person name="Ezra D."/>
            <person name="Gonzalez J."/>
            <person name="Henrissat B."/>
            <person name="Kuo A."/>
            <person name="Liang C."/>
            <person name="Lipzen A."/>
            <person name="Lutzoni F."/>
            <person name="Magnuson J."/>
            <person name="Mondo S."/>
            <person name="Nolan M."/>
            <person name="Ohm R."/>
            <person name="Pangilinan J."/>
            <person name="Park H.-J."/>
            <person name="Ramirez L."/>
            <person name="Alfaro M."/>
            <person name="Sun H."/>
            <person name="Tritt A."/>
            <person name="Yoshinaga Y."/>
            <person name="Zwiers L.-H."/>
            <person name="Turgeon B."/>
            <person name="Goodwin S."/>
            <person name="Spatafora J."/>
            <person name="Crous P."/>
            <person name="Grigoriev I."/>
        </authorList>
    </citation>
    <scope>NUCLEOTIDE SEQUENCE</scope>
    <source>
        <strain evidence="2">HMLAC05119</strain>
    </source>
</reference>
<protein>
    <submittedName>
        <fullName evidence="2">Uncharacterized protein</fullName>
    </submittedName>
</protein>
<feature type="compositionally biased region" description="Pro residues" evidence="1">
    <location>
        <begin position="1"/>
        <end position="10"/>
    </location>
</feature>
<feature type="region of interest" description="Disordered" evidence="1">
    <location>
        <begin position="1"/>
        <end position="56"/>
    </location>
</feature>
<dbReference type="Proteomes" id="UP000800096">
    <property type="component" value="Unassembled WGS sequence"/>
</dbReference>
<accession>A0A6A5QSY0</accession>
<evidence type="ECO:0000256" key="1">
    <source>
        <dbReference type="SAM" id="MobiDB-lite"/>
    </source>
</evidence>
<dbReference type="AlphaFoldDB" id="A0A6A5QSY0"/>
<keyword evidence="3" id="KW-1185">Reference proteome</keyword>
<gene>
    <name evidence="2" type="ORF">BDU57DRAFT_595558</name>
</gene>
<name>A0A6A5QSY0_AMPQU</name>
<proteinExistence type="predicted"/>
<feature type="region of interest" description="Disordered" evidence="1">
    <location>
        <begin position="115"/>
        <end position="148"/>
    </location>
</feature>
<evidence type="ECO:0000313" key="2">
    <source>
        <dbReference type="EMBL" id="KAF1917057.1"/>
    </source>
</evidence>
<dbReference type="EMBL" id="ML979135">
    <property type="protein sequence ID" value="KAF1917057.1"/>
    <property type="molecule type" value="Genomic_DNA"/>
</dbReference>